<feature type="chain" id="PRO_5034889670" evidence="1">
    <location>
        <begin position="21"/>
        <end position="199"/>
    </location>
</feature>
<sequence length="199" mass="20847">MKLYTSLAPLLSLASTVVSSAIPARGIFSCIAQDRVLVETRNVTAGGHEFQVSTKACSADVLTSRAVEKRQVFNSCAAGETTTFTCVTNEGVGPLASDCSALTAAIVAAFEQSGDPALFTVSPQFVQEFSLGTCLYAWINQNPVGGATLQCSYSYVTSVLAPTLDSDCVTQGDTGGFTTVSNPQLVPASLDWNFEVIHS</sequence>
<evidence type="ECO:0000313" key="3">
    <source>
        <dbReference type="Proteomes" id="UP000620124"/>
    </source>
</evidence>
<gene>
    <name evidence="2" type="ORF">MVEN_01717300</name>
</gene>
<reference evidence="2" key="1">
    <citation type="submission" date="2020-05" db="EMBL/GenBank/DDBJ databases">
        <title>Mycena genomes resolve the evolution of fungal bioluminescence.</title>
        <authorList>
            <person name="Tsai I.J."/>
        </authorList>
    </citation>
    <scope>NUCLEOTIDE SEQUENCE</scope>
    <source>
        <strain evidence="2">CCC161011</strain>
    </source>
</reference>
<accession>A0A8H7CNG8</accession>
<dbReference type="EMBL" id="JACAZI010000015">
    <property type="protein sequence ID" value="KAF7344260.1"/>
    <property type="molecule type" value="Genomic_DNA"/>
</dbReference>
<organism evidence="2 3">
    <name type="scientific">Mycena venus</name>
    <dbReference type="NCBI Taxonomy" id="2733690"/>
    <lineage>
        <taxon>Eukaryota</taxon>
        <taxon>Fungi</taxon>
        <taxon>Dikarya</taxon>
        <taxon>Basidiomycota</taxon>
        <taxon>Agaricomycotina</taxon>
        <taxon>Agaricomycetes</taxon>
        <taxon>Agaricomycetidae</taxon>
        <taxon>Agaricales</taxon>
        <taxon>Marasmiineae</taxon>
        <taxon>Mycenaceae</taxon>
        <taxon>Mycena</taxon>
    </lineage>
</organism>
<keyword evidence="3" id="KW-1185">Reference proteome</keyword>
<comment type="caution">
    <text evidence="2">The sequence shown here is derived from an EMBL/GenBank/DDBJ whole genome shotgun (WGS) entry which is preliminary data.</text>
</comment>
<evidence type="ECO:0000313" key="2">
    <source>
        <dbReference type="EMBL" id="KAF7344260.1"/>
    </source>
</evidence>
<proteinExistence type="predicted"/>
<keyword evidence="1" id="KW-0732">Signal</keyword>
<dbReference type="AlphaFoldDB" id="A0A8H7CNG8"/>
<name>A0A8H7CNG8_9AGAR</name>
<protein>
    <submittedName>
        <fullName evidence="2">Uncharacterized protein</fullName>
    </submittedName>
</protein>
<evidence type="ECO:0000256" key="1">
    <source>
        <dbReference type="SAM" id="SignalP"/>
    </source>
</evidence>
<feature type="signal peptide" evidence="1">
    <location>
        <begin position="1"/>
        <end position="20"/>
    </location>
</feature>
<dbReference type="OrthoDB" id="3019261at2759"/>
<dbReference type="Proteomes" id="UP000620124">
    <property type="component" value="Unassembled WGS sequence"/>
</dbReference>